<dbReference type="AlphaFoldDB" id="A0A0D8XSN5"/>
<dbReference type="STRING" id="29172.A0A0D8XSN5"/>
<organism evidence="6 7">
    <name type="scientific">Dictyocaulus viviparus</name>
    <name type="common">Bovine lungworm</name>
    <dbReference type="NCBI Taxonomy" id="29172"/>
    <lineage>
        <taxon>Eukaryota</taxon>
        <taxon>Metazoa</taxon>
        <taxon>Ecdysozoa</taxon>
        <taxon>Nematoda</taxon>
        <taxon>Chromadorea</taxon>
        <taxon>Rhabditida</taxon>
        <taxon>Rhabditina</taxon>
        <taxon>Rhabditomorpha</taxon>
        <taxon>Strongyloidea</taxon>
        <taxon>Metastrongylidae</taxon>
        <taxon>Dictyocaulus</taxon>
    </lineage>
</organism>
<name>A0A0D8XSN5_DICVI</name>
<keyword evidence="5" id="KW-0131">Cell cycle</keyword>
<dbReference type="Pfam" id="PF20168">
    <property type="entry name" value="PDS5"/>
    <property type="match status" value="1"/>
</dbReference>
<evidence type="ECO:0008006" key="8">
    <source>
        <dbReference type="Google" id="ProtNLM"/>
    </source>
</evidence>
<dbReference type="Gene3D" id="1.25.10.10">
    <property type="entry name" value="Leucine-rich Repeat Variant"/>
    <property type="match status" value="1"/>
</dbReference>
<dbReference type="InterPro" id="IPR016024">
    <property type="entry name" value="ARM-type_fold"/>
</dbReference>
<dbReference type="GO" id="GO:0007064">
    <property type="term" value="P:mitotic sister chromatid cohesion"/>
    <property type="evidence" value="ECO:0007669"/>
    <property type="project" value="InterPro"/>
</dbReference>
<accession>A0A0D8XSN5</accession>
<evidence type="ECO:0000313" key="6">
    <source>
        <dbReference type="EMBL" id="KJH46802.1"/>
    </source>
</evidence>
<protein>
    <recommendedName>
        <fullName evidence="8">HEAT repeat protein</fullName>
    </recommendedName>
</protein>
<keyword evidence="3" id="KW-0498">Mitosis</keyword>
<evidence type="ECO:0000256" key="2">
    <source>
        <dbReference type="ARBA" id="ARBA00022618"/>
    </source>
</evidence>
<dbReference type="PANTHER" id="PTHR12663">
    <property type="entry name" value="ANDROGEN INDUCED INHIBITOR OF PROLIFERATION AS3 / PDS5-RELATED"/>
    <property type="match status" value="1"/>
</dbReference>
<dbReference type="PANTHER" id="PTHR12663:SF0">
    <property type="entry name" value="PRECOCIOUS DISSOCIATION OF SISTERS 5, ISOFORM A"/>
    <property type="match status" value="1"/>
</dbReference>
<dbReference type="OrthoDB" id="5869528at2759"/>
<dbReference type="InterPro" id="IPR011989">
    <property type="entry name" value="ARM-like"/>
</dbReference>
<evidence type="ECO:0000256" key="1">
    <source>
        <dbReference type="ARBA" id="ARBA00004123"/>
    </source>
</evidence>
<dbReference type="Proteomes" id="UP000053766">
    <property type="component" value="Unassembled WGS sequence"/>
</dbReference>
<reference evidence="7" key="2">
    <citation type="journal article" date="2016" name="Sci. Rep.">
        <title>Dictyocaulus viviparus genome, variome and transcriptome elucidate lungworm biology and support future intervention.</title>
        <authorList>
            <person name="McNulty S.N."/>
            <person name="Strube C."/>
            <person name="Rosa B.A."/>
            <person name="Martin J.C."/>
            <person name="Tyagi R."/>
            <person name="Choi Y.J."/>
            <person name="Wang Q."/>
            <person name="Hallsworth Pepin K."/>
            <person name="Zhang X."/>
            <person name="Ozersky P."/>
            <person name="Wilson R.K."/>
            <person name="Sternberg P.W."/>
            <person name="Gasser R.B."/>
            <person name="Mitreva M."/>
        </authorList>
    </citation>
    <scope>NUCLEOTIDE SEQUENCE [LARGE SCALE GENOMIC DNA]</scope>
    <source>
        <strain evidence="7">HannoverDv2000</strain>
    </source>
</reference>
<evidence type="ECO:0000256" key="3">
    <source>
        <dbReference type="ARBA" id="ARBA00022776"/>
    </source>
</evidence>
<evidence type="ECO:0000313" key="7">
    <source>
        <dbReference type="Proteomes" id="UP000053766"/>
    </source>
</evidence>
<dbReference type="GO" id="GO:0006281">
    <property type="term" value="P:DNA repair"/>
    <property type="evidence" value="ECO:0007669"/>
    <property type="project" value="TreeGrafter"/>
</dbReference>
<evidence type="ECO:0000256" key="5">
    <source>
        <dbReference type="ARBA" id="ARBA00023306"/>
    </source>
</evidence>
<dbReference type="GO" id="GO:0000785">
    <property type="term" value="C:chromatin"/>
    <property type="evidence" value="ECO:0007669"/>
    <property type="project" value="TreeGrafter"/>
</dbReference>
<dbReference type="InterPro" id="IPR039776">
    <property type="entry name" value="Pds5"/>
</dbReference>
<evidence type="ECO:0000256" key="4">
    <source>
        <dbReference type="ARBA" id="ARBA00023242"/>
    </source>
</evidence>
<dbReference type="GO" id="GO:0005634">
    <property type="term" value="C:nucleus"/>
    <property type="evidence" value="ECO:0007669"/>
    <property type="project" value="UniProtKB-SubCell"/>
</dbReference>
<reference evidence="6 7" key="1">
    <citation type="submission" date="2013-11" db="EMBL/GenBank/DDBJ databases">
        <title>Draft genome of the bovine lungworm Dictyocaulus viviparus.</title>
        <authorList>
            <person name="Mitreva M."/>
        </authorList>
    </citation>
    <scope>NUCLEOTIDE SEQUENCE [LARGE SCALE GENOMIC DNA]</scope>
    <source>
        <strain evidence="6 7">HannoverDv2000</strain>
    </source>
</reference>
<comment type="subcellular location">
    <subcellularLocation>
        <location evidence="1">Nucleus</location>
    </subcellularLocation>
</comment>
<sequence length="250" mass="28769">MTKYRDVFPEKSNSIFKDSSTEIRETCAKDSHDILLRHSQLRGQVSSALGRLTRDLDDSVRLTAVLCIIETAKKKLEAVNESLIVACCDRMKDKKPKIRQEIIAKLLHLYFKVIVGEEYTASETAAVTIIPEKALALYMLVGMTEEKSMIERYFSSYIIPYKMEVKKRVKSMVELFCKLDKFGSQVFAEIVARSSCHRRILREMLEIISRQGVSDDKAQLQSKIQRISSTHHDSTGVSFYIRCEYRLILQ</sequence>
<keyword evidence="2" id="KW-0132">Cell division</keyword>
<gene>
    <name evidence="6" type="ORF">DICVIV_07128</name>
</gene>
<dbReference type="SUPFAM" id="SSF48371">
    <property type="entry name" value="ARM repeat"/>
    <property type="match status" value="1"/>
</dbReference>
<dbReference type="EMBL" id="KN716334">
    <property type="protein sequence ID" value="KJH46802.1"/>
    <property type="molecule type" value="Genomic_DNA"/>
</dbReference>
<dbReference type="GO" id="GO:0051301">
    <property type="term" value="P:cell division"/>
    <property type="evidence" value="ECO:0007669"/>
    <property type="project" value="UniProtKB-KW"/>
</dbReference>
<keyword evidence="7" id="KW-1185">Reference proteome</keyword>
<keyword evidence="4" id="KW-0539">Nucleus</keyword>
<proteinExistence type="predicted"/>